<accession>A0A183FFV6</accession>
<keyword evidence="2" id="KW-1185">Reference proteome</keyword>
<evidence type="ECO:0000313" key="3">
    <source>
        <dbReference type="WBParaSite" id="HPBE_0000545201-mRNA-1"/>
    </source>
</evidence>
<name>A0A183FFV6_HELPZ</name>
<dbReference type="AlphaFoldDB" id="A0A183FFV6"/>
<proteinExistence type="predicted"/>
<dbReference type="WBParaSite" id="HPBE_0000545201-mRNA-1">
    <property type="protein sequence ID" value="HPBE_0000545201-mRNA-1"/>
    <property type="gene ID" value="HPBE_0000545201"/>
</dbReference>
<sequence>MPEGARFLEELAMRTRKNLCEEDVQRLLEFHHDQLGRLLDRDPSMVEEHKQLRLDMINRAPDQPLPTYKLGCDWLKDILLFIERLKHI</sequence>
<protein>
    <submittedName>
        <fullName evidence="3">FAD assembly factor SdhE</fullName>
    </submittedName>
</protein>
<dbReference type="EMBL" id="UZAH01025473">
    <property type="protein sequence ID" value="VDO64610.1"/>
    <property type="molecule type" value="Genomic_DNA"/>
</dbReference>
<reference evidence="1 2" key="1">
    <citation type="submission" date="2018-11" db="EMBL/GenBank/DDBJ databases">
        <authorList>
            <consortium name="Pathogen Informatics"/>
        </authorList>
    </citation>
    <scope>NUCLEOTIDE SEQUENCE [LARGE SCALE GENOMIC DNA]</scope>
</reference>
<evidence type="ECO:0000313" key="1">
    <source>
        <dbReference type="EMBL" id="VDO64610.1"/>
    </source>
</evidence>
<reference evidence="3" key="2">
    <citation type="submission" date="2019-09" db="UniProtKB">
        <authorList>
            <consortium name="WormBaseParasite"/>
        </authorList>
    </citation>
    <scope>IDENTIFICATION</scope>
</reference>
<accession>A0A3P7WTW0</accession>
<gene>
    <name evidence="1" type="ORF">HPBE_LOCUS5453</name>
</gene>
<dbReference type="Proteomes" id="UP000050761">
    <property type="component" value="Unassembled WGS sequence"/>
</dbReference>
<evidence type="ECO:0000313" key="2">
    <source>
        <dbReference type="Proteomes" id="UP000050761"/>
    </source>
</evidence>
<organism evidence="2 3">
    <name type="scientific">Heligmosomoides polygyrus</name>
    <name type="common">Parasitic roundworm</name>
    <dbReference type="NCBI Taxonomy" id="6339"/>
    <lineage>
        <taxon>Eukaryota</taxon>
        <taxon>Metazoa</taxon>
        <taxon>Ecdysozoa</taxon>
        <taxon>Nematoda</taxon>
        <taxon>Chromadorea</taxon>
        <taxon>Rhabditida</taxon>
        <taxon>Rhabditina</taxon>
        <taxon>Rhabditomorpha</taxon>
        <taxon>Strongyloidea</taxon>
        <taxon>Heligmosomidae</taxon>
        <taxon>Heligmosomoides</taxon>
    </lineage>
</organism>